<comment type="caution">
    <text evidence="2">The sequence shown here is derived from an EMBL/GenBank/DDBJ whole genome shotgun (WGS) entry which is preliminary data.</text>
</comment>
<dbReference type="Proteomes" id="UP000193411">
    <property type="component" value="Unassembled WGS sequence"/>
</dbReference>
<evidence type="ECO:0000313" key="3">
    <source>
        <dbReference type="Proteomes" id="UP000193411"/>
    </source>
</evidence>
<dbReference type="EMBL" id="MCFL01000001">
    <property type="protein sequence ID" value="ORZ41478.1"/>
    <property type="molecule type" value="Genomic_DNA"/>
</dbReference>
<reference evidence="2 3" key="1">
    <citation type="submission" date="2016-07" db="EMBL/GenBank/DDBJ databases">
        <title>Pervasive Adenine N6-methylation of Active Genes in Fungi.</title>
        <authorList>
            <consortium name="DOE Joint Genome Institute"/>
            <person name="Mondo S.J."/>
            <person name="Dannebaum R.O."/>
            <person name="Kuo R.C."/>
            <person name="Labutti K."/>
            <person name="Haridas S."/>
            <person name="Kuo A."/>
            <person name="Salamov A."/>
            <person name="Ahrendt S.R."/>
            <person name="Lipzen A."/>
            <person name="Sullivan W."/>
            <person name="Andreopoulos W.B."/>
            <person name="Clum A."/>
            <person name="Lindquist E."/>
            <person name="Daum C."/>
            <person name="Ramamoorthy G.K."/>
            <person name="Gryganskyi A."/>
            <person name="Culley D."/>
            <person name="Magnuson J.K."/>
            <person name="James T.Y."/>
            <person name="O'Malley M.A."/>
            <person name="Stajich J.E."/>
            <person name="Spatafora J.W."/>
            <person name="Visel A."/>
            <person name="Grigoriev I.V."/>
        </authorList>
    </citation>
    <scope>NUCLEOTIDE SEQUENCE [LARGE SCALE GENOMIC DNA]</scope>
    <source>
        <strain evidence="2 3">PL171</strain>
    </source>
</reference>
<evidence type="ECO:0000256" key="1">
    <source>
        <dbReference type="SAM" id="MobiDB-lite"/>
    </source>
</evidence>
<keyword evidence="3" id="KW-1185">Reference proteome</keyword>
<name>A0A1Y2I3M3_9FUNG</name>
<organism evidence="2 3">
    <name type="scientific">Catenaria anguillulae PL171</name>
    <dbReference type="NCBI Taxonomy" id="765915"/>
    <lineage>
        <taxon>Eukaryota</taxon>
        <taxon>Fungi</taxon>
        <taxon>Fungi incertae sedis</taxon>
        <taxon>Blastocladiomycota</taxon>
        <taxon>Blastocladiomycetes</taxon>
        <taxon>Blastocladiales</taxon>
        <taxon>Catenariaceae</taxon>
        <taxon>Catenaria</taxon>
    </lineage>
</organism>
<protein>
    <submittedName>
        <fullName evidence="2">Uncharacterized protein</fullName>
    </submittedName>
</protein>
<sequence length="148" mass="16336">MPTTARSLDRLPARARRQLPPKCRAASMQVAVAAPGLWHSTQTVTRTQHRLMDTPPSRSAPSPTFFDIGSWLLVPAHGRRQPIARRPPLVTPSGGQLIFDPALTHGCCRSPPALYPPPPTGRPAVTHCHRLRVRSILVMQDQHVRCGR</sequence>
<proteinExistence type="predicted"/>
<evidence type="ECO:0000313" key="2">
    <source>
        <dbReference type="EMBL" id="ORZ41478.1"/>
    </source>
</evidence>
<accession>A0A1Y2I3M3</accession>
<dbReference type="AlphaFoldDB" id="A0A1Y2I3M3"/>
<gene>
    <name evidence="2" type="ORF">BCR44DRAFT_1422895</name>
</gene>
<feature type="region of interest" description="Disordered" evidence="1">
    <location>
        <begin position="1"/>
        <end position="20"/>
    </location>
</feature>